<name>A0A2I7N645_9NEIS</name>
<keyword evidence="7 12" id="KW-0315">Glutamine amidotransferase</keyword>
<comment type="pathway">
    <text evidence="2 12">Amino-acid biosynthesis; L-histidine biosynthesis; L-histidine from 5-phospho-alpha-D-ribose 1-diphosphate: step 5/9.</text>
</comment>
<evidence type="ECO:0000256" key="4">
    <source>
        <dbReference type="ARBA" id="ARBA00022490"/>
    </source>
</evidence>
<evidence type="ECO:0000256" key="13">
    <source>
        <dbReference type="PIRSR" id="PIRSR000495-1"/>
    </source>
</evidence>
<keyword evidence="5 12" id="KW-0028">Amino-acid biosynthesis</keyword>
<keyword evidence="8 12" id="KW-0368">Histidine biosynthesis</keyword>
<comment type="catalytic activity">
    <reaction evidence="10 12">
        <text>5-[(5-phospho-1-deoxy-D-ribulos-1-ylimino)methylamino]-1-(5-phospho-beta-D-ribosyl)imidazole-4-carboxamide + L-glutamine = D-erythro-1-(imidazol-4-yl)glycerol 3-phosphate + 5-amino-1-(5-phospho-beta-D-ribosyl)imidazole-4-carboxamide + L-glutamate + H(+)</text>
        <dbReference type="Rhea" id="RHEA:24793"/>
        <dbReference type="ChEBI" id="CHEBI:15378"/>
        <dbReference type="ChEBI" id="CHEBI:29985"/>
        <dbReference type="ChEBI" id="CHEBI:58278"/>
        <dbReference type="ChEBI" id="CHEBI:58359"/>
        <dbReference type="ChEBI" id="CHEBI:58475"/>
        <dbReference type="ChEBI" id="CHEBI:58525"/>
        <dbReference type="EC" id="4.3.2.10"/>
    </reaction>
</comment>
<sequence length="207" mass="22864">MNTPKLAIITSGGANFYSIEVALKRLGVSYQLTTDKEVVNNADGVIFPGVGSAGFAMKQLQQHDLIDTIRNYKKPLLGICLGMQLLYEYSNEDGVDCLGIMPGKVERFDDSPQLVVPQMGWNNIDKKTESPLLNDFDMKKDVYFVHSYYAPVNSVTVASCNYGVDFTAISHYKNFYGMQFHPEKSGVAGAQLIKNFIEVVNGNLSGN</sequence>
<dbReference type="Proteomes" id="UP000236655">
    <property type="component" value="Chromosome"/>
</dbReference>
<reference evidence="16" key="1">
    <citation type="submission" date="2017-11" db="EMBL/GenBank/DDBJ databases">
        <authorList>
            <person name="Chan K.G."/>
            <person name="Lee L.S."/>
        </authorList>
    </citation>
    <scope>NUCLEOTIDE SEQUENCE [LARGE SCALE GENOMIC DNA]</scope>
    <source>
        <strain evidence="16">DSM 100970</strain>
    </source>
</reference>
<keyword evidence="6 12" id="KW-0378">Hydrolase</keyword>
<dbReference type="GO" id="GO:0005737">
    <property type="term" value="C:cytoplasm"/>
    <property type="evidence" value="ECO:0007669"/>
    <property type="project" value="UniProtKB-SubCell"/>
</dbReference>
<dbReference type="GO" id="GO:0016829">
    <property type="term" value="F:lyase activity"/>
    <property type="evidence" value="ECO:0007669"/>
    <property type="project" value="UniProtKB-KW"/>
</dbReference>
<dbReference type="NCBIfam" id="TIGR01855">
    <property type="entry name" value="IMP_synth_hisH"/>
    <property type="match status" value="1"/>
</dbReference>
<dbReference type="InterPro" id="IPR029062">
    <property type="entry name" value="Class_I_gatase-like"/>
</dbReference>
<dbReference type="CDD" id="cd01748">
    <property type="entry name" value="GATase1_IGP_Synthase"/>
    <property type="match status" value="1"/>
</dbReference>
<feature type="active site" evidence="12 13">
    <location>
        <position position="183"/>
    </location>
</feature>
<comment type="subcellular location">
    <subcellularLocation>
        <location evidence="1 12">Cytoplasm</location>
    </subcellularLocation>
</comment>
<proteinExistence type="inferred from homology"/>
<evidence type="ECO:0000313" key="15">
    <source>
        <dbReference type="EMBL" id="AUR51695.1"/>
    </source>
</evidence>
<evidence type="ECO:0000256" key="12">
    <source>
        <dbReference type="HAMAP-Rule" id="MF_00278"/>
    </source>
</evidence>
<evidence type="ECO:0000256" key="1">
    <source>
        <dbReference type="ARBA" id="ARBA00004496"/>
    </source>
</evidence>
<evidence type="ECO:0000256" key="8">
    <source>
        <dbReference type="ARBA" id="ARBA00023102"/>
    </source>
</evidence>
<dbReference type="AlphaFoldDB" id="A0A2I7N645"/>
<dbReference type="KEGG" id="nba:CUN60_05100"/>
<dbReference type="GO" id="GO:0000107">
    <property type="term" value="F:imidazoleglycerol-phosphate synthase activity"/>
    <property type="evidence" value="ECO:0007669"/>
    <property type="project" value="UniProtKB-UniRule"/>
</dbReference>
<protein>
    <recommendedName>
        <fullName evidence="12">Imidazole glycerol phosphate synthase subunit HisH</fullName>
        <ecNumber evidence="12">4.3.2.10</ecNumber>
    </recommendedName>
    <alternativeName>
        <fullName evidence="12">IGP synthase glutaminase subunit</fullName>
        <ecNumber evidence="12">3.5.1.2</ecNumber>
    </alternativeName>
    <alternativeName>
        <fullName evidence="12">IGP synthase subunit HisH</fullName>
    </alternativeName>
    <alternativeName>
        <fullName evidence="12">ImGP synthase subunit HisH</fullName>
        <shortName evidence="12">IGPS subunit HisH</shortName>
    </alternativeName>
</protein>
<feature type="active site" description="Nucleophile" evidence="12 13">
    <location>
        <position position="80"/>
    </location>
</feature>
<dbReference type="EMBL" id="CP024847">
    <property type="protein sequence ID" value="AUR51695.1"/>
    <property type="molecule type" value="Genomic_DNA"/>
</dbReference>
<dbReference type="SUPFAM" id="SSF52317">
    <property type="entry name" value="Class I glutamine amidotransferase-like"/>
    <property type="match status" value="1"/>
</dbReference>
<comment type="function">
    <text evidence="12">IGPS catalyzes the conversion of PRFAR and glutamine to IGP, AICAR and glutamate. The HisH subunit catalyzes the hydrolysis of glutamine to glutamate and ammonia as part of the synthesis of IGP and AICAR. The resulting ammonia molecule is channeled to the active site of HisF.</text>
</comment>
<feature type="active site" evidence="12 13">
    <location>
        <position position="181"/>
    </location>
</feature>
<dbReference type="HAMAP" id="MF_00278">
    <property type="entry name" value="HisH"/>
    <property type="match status" value="1"/>
</dbReference>
<dbReference type="GO" id="GO:0000105">
    <property type="term" value="P:L-histidine biosynthetic process"/>
    <property type="evidence" value="ECO:0007669"/>
    <property type="project" value="UniProtKB-UniRule"/>
</dbReference>
<dbReference type="OrthoDB" id="9807137at2"/>
<evidence type="ECO:0000256" key="7">
    <source>
        <dbReference type="ARBA" id="ARBA00022962"/>
    </source>
</evidence>
<dbReference type="UniPathway" id="UPA00031">
    <property type="reaction ID" value="UER00010"/>
</dbReference>
<organism evidence="15 16">
    <name type="scientific">Aquella oligotrophica</name>
    <dbReference type="NCBI Taxonomy" id="2067065"/>
    <lineage>
        <taxon>Bacteria</taxon>
        <taxon>Pseudomonadati</taxon>
        <taxon>Pseudomonadota</taxon>
        <taxon>Betaproteobacteria</taxon>
        <taxon>Neisseriales</taxon>
        <taxon>Neisseriaceae</taxon>
        <taxon>Aquella</taxon>
    </lineage>
</organism>
<evidence type="ECO:0000256" key="9">
    <source>
        <dbReference type="ARBA" id="ARBA00023239"/>
    </source>
</evidence>
<evidence type="ECO:0000256" key="3">
    <source>
        <dbReference type="ARBA" id="ARBA00011152"/>
    </source>
</evidence>
<evidence type="ECO:0000259" key="14">
    <source>
        <dbReference type="Pfam" id="PF00117"/>
    </source>
</evidence>
<keyword evidence="4 12" id="KW-0963">Cytoplasm</keyword>
<dbReference type="InterPro" id="IPR010139">
    <property type="entry name" value="Imidazole-glycPsynth_HisH"/>
</dbReference>
<dbReference type="RefSeq" id="WP_102950994.1">
    <property type="nucleotide sequence ID" value="NZ_CP024847.1"/>
</dbReference>
<dbReference type="GO" id="GO:0004359">
    <property type="term" value="F:glutaminase activity"/>
    <property type="evidence" value="ECO:0007669"/>
    <property type="project" value="UniProtKB-EC"/>
</dbReference>
<dbReference type="EC" id="3.5.1.2" evidence="12"/>
<dbReference type="PROSITE" id="PS51273">
    <property type="entry name" value="GATASE_TYPE_1"/>
    <property type="match status" value="1"/>
</dbReference>
<evidence type="ECO:0000256" key="5">
    <source>
        <dbReference type="ARBA" id="ARBA00022605"/>
    </source>
</evidence>
<keyword evidence="9 12" id="KW-0456">Lyase</keyword>
<dbReference type="Gene3D" id="3.40.50.880">
    <property type="match status" value="1"/>
</dbReference>
<dbReference type="PANTHER" id="PTHR42701:SF1">
    <property type="entry name" value="IMIDAZOLE GLYCEROL PHOSPHATE SYNTHASE SUBUNIT HISH"/>
    <property type="match status" value="1"/>
</dbReference>
<dbReference type="FunFam" id="3.40.50.880:FF:000009">
    <property type="entry name" value="Imidazole glycerol phosphate synthase subunit HisH"/>
    <property type="match status" value="1"/>
</dbReference>
<dbReference type="PIRSF" id="PIRSF000495">
    <property type="entry name" value="Amidotransf_hisH"/>
    <property type="match status" value="1"/>
</dbReference>
<gene>
    <name evidence="12 15" type="primary">hisH</name>
    <name evidence="15" type="ORF">CUN60_05100</name>
</gene>
<comment type="catalytic activity">
    <reaction evidence="11 12">
        <text>L-glutamine + H2O = L-glutamate + NH4(+)</text>
        <dbReference type="Rhea" id="RHEA:15889"/>
        <dbReference type="ChEBI" id="CHEBI:15377"/>
        <dbReference type="ChEBI" id="CHEBI:28938"/>
        <dbReference type="ChEBI" id="CHEBI:29985"/>
        <dbReference type="ChEBI" id="CHEBI:58359"/>
        <dbReference type="EC" id="3.5.1.2"/>
    </reaction>
</comment>
<dbReference type="InterPro" id="IPR017926">
    <property type="entry name" value="GATASE"/>
</dbReference>
<evidence type="ECO:0000256" key="2">
    <source>
        <dbReference type="ARBA" id="ARBA00005091"/>
    </source>
</evidence>
<accession>A0A2I7N645</accession>
<comment type="subunit">
    <text evidence="3 12">Heterodimer of HisH and HisF.</text>
</comment>
<feature type="domain" description="Glutamine amidotransferase" evidence="14">
    <location>
        <begin position="12"/>
        <end position="197"/>
    </location>
</feature>
<evidence type="ECO:0000256" key="11">
    <source>
        <dbReference type="ARBA" id="ARBA00049534"/>
    </source>
</evidence>
<dbReference type="Pfam" id="PF00117">
    <property type="entry name" value="GATase"/>
    <property type="match status" value="1"/>
</dbReference>
<evidence type="ECO:0000256" key="6">
    <source>
        <dbReference type="ARBA" id="ARBA00022801"/>
    </source>
</evidence>
<evidence type="ECO:0000313" key="16">
    <source>
        <dbReference type="Proteomes" id="UP000236655"/>
    </source>
</evidence>
<keyword evidence="16" id="KW-1185">Reference proteome</keyword>
<dbReference type="EC" id="4.3.2.10" evidence="12"/>
<evidence type="ECO:0000256" key="10">
    <source>
        <dbReference type="ARBA" id="ARBA00047838"/>
    </source>
</evidence>
<dbReference type="PANTHER" id="PTHR42701">
    <property type="entry name" value="IMIDAZOLE GLYCEROL PHOSPHATE SYNTHASE SUBUNIT HISH"/>
    <property type="match status" value="1"/>
</dbReference>